<evidence type="ECO:0000313" key="2">
    <source>
        <dbReference type="EMBL" id="MFC3002947.1"/>
    </source>
</evidence>
<accession>A0ABV7BYZ3</accession>
<name>A0ABV7BYZ3_9PROT</name>
<protein>
    <submittedName>
        <fullName evidence="2">Uncharacterized protein</fullName>
    </submittedName>
</protein>
<evidence type="ECO:0000256" key="1">
    <source>
        <dbReference type="SAM" id="MobiDB-lite"/>
    </source>
</evidence>
<evidence type="ECO:0000313" key="3">
    <source>
        <dbReference type="Proteomes" id="UP001595420"/>
    </source>
</evidence>
<organism evidence="2 3">
    <name type="scientific">Falsiroseomonas tokyonensis</name>
    <dbReference type="NCBI Taxonomy" id="430521"/>
    <lineage>
        <taxon>Bacteria</taxon>
        <taxon>Pseudomonadati</taxon>
        <taxon>Pseudomonadota</taxon>
        <taxon>Alphaproteobacteria</taxon>
        <taxon>Acetobacterales</taxon>
        <taxon>Roseomonadaceae</taxon>
        <taxon>Falsiroseomonas</taxon>
    </lineage>
</organism>
<proteinExistence type="predicted"/>
<keyword evidence="3" id="KW-1185">Reference proteome</keyword>
<comment type="caution">
    <text evidence="2">The sequence shown here is derived from an EMBL/GenBank/DDBJ whole genome shotgun (WGS) entry which is preliminary data.</text>
</comment>
<dbReference type="Proteomes" id="UP001595420">
    <property type="component" value="Unassembled WGS sequence"/>
</dbReference>
<dbReference type="RefSeq" id="WP_216839238.1">
    <property type="nucleotide sequence ID" value="NZ_JAFNJS010000008.1"/>
</dbReference>
<gene>
    <name evidence="2" type="ORF">ACFOD3_23815</name>
</gene>
<sequence length="235" mass="25416">MTVLADALRSAGFSTATERLARLARKIAATDWPITPPVAWTDHVAALRLKEVALSAVKSNPRNWDGARDALFKAVRADPSLLWEMVAPFRNQAAQMVLTAAATEMRREELARQGQGAGHTRSDYQAGHARPSTNAPAKGQGGSGHRGAGNHEQIAGAAAITAAVKRSLLDTFLVNGQPIGNLTPREADAWAASRERDARFVRRLTENLPPDQPIRAFRTAEDAERIYQDAEATHA</sequence>
<reference evidence="3" key="1">
    <citation type="journal article" date="2019" name="Int. J. Syst. Evol. Microbiol.">
        <title>The Global Catalogue of Microorganisms (GCM) 10K type strain sequencing project: providing services to taxonomists for standard genome sequencing and annotation.</title>
        <authorList>
            <consortium name="The Broad Institute Genomics Platform"/>
            <consortium name="The Broad Institute Genome Sequencing Center for Infectious Disease"/>
            <person name="Wu L."/>
            <person name="Ma J."/>
        </authorList>
    </citation>
    <scope>NUCLEOTIDE SEQUENCE [LARGE SCALE GENOMIC DNA]</scope>
    <source>
        <strain evidence="3">CGMCC 1.16855</strain>
    </source>
</reference>
<feature type="region of interest" description="Disordered" evidence="1">
    <location>
        <begin position="107"/>
        <end position="150"/>
    </location>
</feature>
<dbReference type="EMBL" id="JBHRSB010000008">
    <property type="protein sequence ID" value="MFC3002947.1"/>
    <property type="molecule type" value="Genomic_DNA"/>
</dbReference>